<reference evidence="2" key="1">
    <citation type="submission" date="2020-03" db="EMBL/GenBank/DDBJ databases">
        <title>Draft Genome Sequence of Cylindrodendrum hubeiense.</title>
        <authorList>
            <person name="Buettner E."/>
            <person name="Kellner H."/>
        </authorList>
    </citation>
    <scope>NUCLEOTIDE SEQUENCE</scope>
    <source>
        <strain evidence="2">IHI 201604</strain>
    </source>
</reference>
<feature type="compositionally biased region" description="Basic and acidic residues" evidence="1">
    <location>
        <begin position="85"/>
        <end position="100"/>
    </location>
</feature>
<feature type="compositionally biased region" description="Basic and acidic residues" evidence="1">
    <location>
        <begin position="63"/>
        <end position="74"/>
    </location>
</feature>
<dbReference type="AlphaFoldDB" id="A0A9P5H0N7"/>
<organism evidence="2 3">
    <name type="scientific">Cylindrodendrum hubeiense</name>
    <dbReference type="NCBI Taxonomy" id="595255"/>
    <lineage>
        <taxon>Eukaryota</taxon>
        <taxon>Fungi</taxon>
        <taxon>Dikarya</taxon>
        <taxon>Ascomycota</taxon>
        <taxon>Pezizomycotina</taxon>
        <taxon>Sordariomycetes</taxon>
        <taxon>Hypocreomycetidae</taxon>
        <taxon>Hypocreales</taxon>
        <taxon>Nectriaceae</taxon>
        <taxon>Cylindrodendrum</taxon>
    </lineage>
</organism>
<dbReference type="OrthoDB" id="5124663at2759"/>
<name>A0A9P5H0N7_9HYPO</name>
<feature type="region of interest" description="Disordered" evidence="1">
    <location>
        <begin position="276"/>
        <end position="308"/>
    </location>
</feature>
<proteinExistence type="predicted"/>
<sequence>MAIAPAPLAPRLLSWSLASLRRAYSTTPSTNATPPPNAIPQKTNAPRREPKSQNSSRPLQSQVRDRPPRNKTPRDASTAQSTARKPFEKNRKFDNTEKGQNRNNKMYVPAAAKTFIRGGKLQTTPDVWEFLQGTGIEFDNSKANSLFLAPEHRHIPQTFSCKFTFSKLHIMHPHHLFYLQPRGHPFIEGIKYKYRQKKETQPLWLYFIALNGDTGLVRTLGHRRLAREFWTALQELEDPNMKVTGTIIVTMFDSKKAASSPAVQFGKPLAEAVVRQHKSSVEGERRGGVAKEGVRDGNRTNSRRGPQG</sequence>
<protein>
    <submittedName>
        <fullName evidence="2">Uncharacterized protein</fullName>
    </submittedName>
</protein>
<gene>
    <name evidence="2" type="ORF">G7Z17_g13077</name>
</gene>
<dbReference type="EMBL" id="JAANBB010000681">
    <property type="protein sequence ID" value="KAF7536241.1"/>
    <property type="molecule type" value="Genomic_DNA"/>
</dbReference>
<accession>A0A9P5H0N7</accession>
<feature type="region of interest" description="Disordered" evidence="1">
    <location>
        <begin position="24"/>
        <end position="106"/>
    </location>
</feature>
<evidence type="ECO:0000256" key="1">
    <source>
        <dbReference type="SAM" id="MobiDB-lite"/>
    </source>
</evidence>
<evidence type="ECO:0000313" key="2">
    <source>
        <dbReference type="EMBL" id="KAF7536241.1"/>
    </source>
</evidence>
<comment type="caution">
    <text evidence="2">The sequence shown here is derived from an EMBL/GenBank/DDBJ whole genome shotgun (WGS) entry which is preliminary data.</text>
</comment>
<feature type="compositionally biased region" description="Polar residues" evidence="1">
    <location>
        <begin position="299"/>
        <end position="308"/>
    </location>
</feature>
<evidence type="ECO:0000313" key="3">
    <source>
        <dbReference type="Proteomes" id="UP000722485"/>
    </source>
</evidence>
<feature type="compositionally biased region" description="Polar residues" evidence="1">
    <location>
        <begin position="52"/>
        <end position="62"/>
    </location>
</feature>
<dbReference type="Proteomes" id="UP000722485">
    <property type="component" value="Unassembled WGS sequence"/>
</dbReference>
<keyword evidence="3" id="KW-1185">Reference proteome</keyword>
<feature type="compositionally biased region" description="Basic and acidic residues" evidence="1">
    <location>
        <begin position="279"/>
        <end position="298"/>
    </location>
</feature>